<dbReference type="Gene3D" id="1.10.260.40">
    <property type="entry name" value="lambda repressor-like DNA-binding domains"/>
    <property type="match status" value="1"/>
</dbReference>
<dbReference type="PROSITE" id="PS50943">
    <property type="entry name" value="HTH_CROC1"/>
    <property type="match status" value="1"/>
</dbReference>
<keyword evidence="1" id="KW-0805">Transcription regulation</keyword>
<dbReference type="SUPFAM" id="SSF47413">
    <property type="entry name" value="lambda repressor-like DNA-binding domains"/>
    <property type="match status" value="1"/>
</dbReference>
<dbReference type="InterPro" id="IPR046335">
    <property type="entry name" value="LacI/GalR-like_sensor"/>
</dbReference>
<dbReference type="OrthoDB" id="9784962at2"/>
<protein>
    <submittedName>
        <fullName evidence="7">LacI family transcriptional regulator</fullName>
    </submittedName>
</protein>
<dbReference type="GO" id="GO:0000976">
    <property type="term" value="F:transcription cis-regulatory region binding"/>
    <property type="evidence" value="ECO:0007669"/>
    <property type="project" value="TreeGrafter"/>
</dbReference>
<organism evidence="7 8">
    <name type="scientific">Anaerosalibacter bizertensis</name>
    <dbReference type="NCBI Taxonomy" id="932217"/>
    <lineage>
        <taxon>Bacteria</taxon>
        <taxon>Bacillati</taxon>
        <taxon>Bacillota</taxon>
        <taxon>Tissierellia</taxon>
        <taxon>Tissierellales</taxon>
        <taxon>Sporanaerobacteraceae</taxon>
        <taxon>Anaerosalibacter</taxon>
    </lineage>
</organism>
<evidence type="ECO:0000256" key="1">
    <source>
        <dbReference type="ARBA" id="ARBA00023015"/>
    </source>
</evidence>
<dbReference type="InterPro" id="IPR010982">
    <property type="entry name" value="Lambda_DNA-bd_dom_sf"/>
</dbReference>
<feature type="domain" description="HTH cro/C1-type" evidence="5">
    <location>
        <begin position="4"/>
        <end position="51"/>
    </location>
</feature>
<keyword evidence="2" id="KW-0238">DNA-binding</keyword>
<dbReference type="GO" id="GO:0003700">
    <property type="term" value="F:DNA-binding transcription factor activity"/>
    <property type="evidence" value="ECO:0007669"/>
    <property type="project" value="TreeGrafter"/>
</dbReference>
<comment type="caution">
    <text evidence="7">The sequence shown here is derived from an EMBL/GenBank/DDBJ whole genome shotgun (WGS) entry which is preliminary data.</text>
</comment>
<dbReference type="Proteomes" id="UP001108123">
    <property type="component" value="Unassembled WGS sequence"/>
</dbReference>
<dbReference type="PROSITE" id="PS50932">
    <property type="entry name" value="HTH_LACI_2"/>
    <property type="match status" value="1"/>
</dbReference>
<evidence type="ECO:0000256" key="3">
    <source>
        <dbReference type="ARBA" id="ARBA00023163"/>
    </source>
</evidence>
<dbReference type="EMBL" id="VULR01000001">
    <property type="protein sequence ID" value="MSS42135.1"/>
    <property type="molecule type" value="Genomic_DNA"/>
</dbReference>
<dbReference type="EMBL" id="JAKNID010000075">
    <property type="protein sequence ID" value="MCG4565989.1"/>
    <property type="molecule type" value="Genomic_DNA"/>
</dbReference>
<keyword evidence="3" id="KW-0804">Transcription</keyword>
<evidence type="ECO:0000259" key="5">
    <source>
        <dbReference type="PROSITE" id="PS50943"/>
    </source>
</evidence>
<dbReference type="PROSITE" id="PS00356">
    <property type="entry name" value="HTH_LACI_1"/>
    <property type="match status" value="1"/>
</dbReference>
<dbReference type="PANTHER" id="PTHR30146">
    <property type="entry name" value="LACI-RELATED TRANSCRIPTIONAL REPRESSOR"/>
    <property type="match status" value="1"/>
</dbReference>
<accession>A0A844FDG3</accession>
<dbReference type="SMART" id="SM00354">
    <property type="entry name" value="HTH_LACI"/>
    <property type="match status" value="1"/>
</dbReference>
<dbReference type="AlphaFoldDB" id="A0A844FDG3"/>
<dbReference type="RefSeq" id="WP_154481251.1">
    <property type="nucleotide sequence ID" value="NZ_JAHLOA010000021.1"/>
</dbReference>
<dbReference type="PRINTS" id="PR00036">
    <property type="entry name" value="HTHLACI"/>
</dbReference>
<dbReference type="CDD" id="cd01392">
    <property type="entry name" value="HTH_LacI"/>
    <property type="match status" value="1"/>
</dbReference>
<reference evidence="6" key="2">
    <citation type="submission" date="2022-01" db="EMBL/GenBank/DDBJ databases">
        <title>Collection of gut derived symbiotic bacterial strains cultured from healthy donors.</title>
        <authorList>
            <person name="Lin H."/>
            <person name="Kohout C."/>
            <person name="Waligurski E."/>
            <person name="Pamer E.G."/>
        </authorList>
    </citation>
    <scope>NUCLEOTIDE SEQUENCE</scope>
    <source>
        <strain evidence="6">MSK.14.39</strain>
    </source>
</reference>
<evidence type="ECO:0000313" key="9">
    <source>
        <dbReference type="Proteomes" id="UP001108123"/>
    </source>
</evidence>
<sequence length="338" mass="38637">MPATIKDVAKLAGVSISTVSRVINDSKPVSQEVKKKVLDAIEELGYRPNEIARTLVTKKSFLIGIIVTDIGNSYVAQMVRGIEEVGKMYNYDILLCSSYGDKETELRFIQLLNRKQVEGIILLSEIVNKEVKEQIELLKIPFVYLNRYFFIEHFPTVSINDYDASYEMTRYLISLGHKNIAYVTTNEEVEYSLEKLKIAGYRKAIEELGESDEILCFTKGYNIEDGYEIGKDVLNLKKDLNITAVFCSHDELAIGLMNYFYDNSIRVPEDISVSGYGDIKIASIYRPRLTTIKEPYYDIGAVAIRRIIKEIKGEEMDKSHIKLPFQILTRESCTKIEK</sequence>
<evidence type="ECO:0000313" key="6">
    <source>
        <dbReference type="EMBL" id="MCG4565989.1"/>
    </source>
</evidence>
<evidence type="ECO:0000313" key="8">
    <source>
        <dbReference type="Proteomes" id="UP000462760"/>
    </source>
</evidence>
<name>A0A844FDG3_9FIRM</name>
<keyword evidence="9" id="KW-1185">Reference proteome</keyword>
<evidence type="ECO:0000313" key="7">
    <source>
        <dbReference type="EMBL" id="MSS42135.1"/>
    </source>
</evidence>
<reference evidence="7 8" key="1">
    <citation type="submission" date="2019-08" db="EMBL/GenBank/DDBJ databases">
        <title>In-depth cultivation of the pig gut microbiome towards novel bacterial diversity and tailored functional studies.</title>
        <authorList>
            <person name="Wylensek D."/>
            <person name="Hitch T.C.A."/>
            <person name="Clavel T."/>
        </authorList>
    </citation>
    <scope>NUCLEOTIDE SEQUENCE [LARGE SCALE GENOMIC DNA]</scope>
    <source>
        <strain evidence="7 8">Med78-601-WT-4W-RMD-3</strain>
    </source>
</reference>
<feature type="domain" description="HTH lacI-type" evidence="4">
    <location>
        <begin position="3"/>
        <end position="57"/>
    </location>
</feature>
<dbReference type="Proteomes" id="UP000462760">
    <property type="component" value="Unassembled WGS sequence"/>
</dbReference>
<dbReference type="InterPro" id="IPR000843">
    <property type="entry name" value="HTH_LacI"/>
</dbReference>
<dbReference type="CDD" id="cd06267">
    <property type="entry name" value="PBP1_LacI_sugar_binding-like"/>
    <property type="match status" value="1"/>
</dbReference>
<evidence type="ECO:0000259" key="4">
    <source>
        <dbReference type="PROSITE" id="PS50932"/>
    </source>
</evidence>
<evidence type="ECO:0000256" key="2">
    <source>
        <dbReference type="ARBA" id="ARBA00023125"/>
    </source>
</evidence>
<dbReference type="FunFam" id="1.10.260.40:FF:000002">
    <property type="entry name" value="HTH-type transcriptional repressor PurR"/>
    <property type="match status" value="1"/>
</dbReference>
<dbReference type="Pfam" id="PF13377">
    <property type="entry name" value="Peripla_BP_3"/>
    <property type="match status" value="1"/>
</dbReference>
<gene>
    <name evidence="7" type="ORF">FYJ27_00070</name>
    <name evidence="6" type="ORF">L0P62_11065</name>
</gene>
<proteinExistence type="predicted"/>
<dbReference type="SUPFAM" id="SSF53822">
    <property type="entry name" value="Periplasmic binding protein-like I"/>
    <property type="match status" value="1"/>
</dbReference>
<dbReference type="PANTHER" id="PTHR30146:SF149">
    <property type="entry name" value="HTH-TYPE TRANSCRIPTIONAL REGULATOR EBGR"/>
    <property type="match status" value="1"/>
</dbReference>
<dbReference type="InterPro" id="IPR001387">
    <property type="entry name" value="Cro/C1-type_HTH"/>
</dbReference>
<dbReference type="InterPro" id="IPR028082">
    <property type="entry name" value="Peripla_BP_I"/>
</dbReference>
<dbReference type="Pfam" id="PF00356">
    <property type="entry name" value="LacI"/>
    <property type="match status" value="1"/>
</dbReference>
<dbReference type="Gene3D" id="3.40.50.2300">
    <property type="match status" value="2"/>
</dbReference>